<reference evidence="2" key="1">
    <citation type="journal article" date="2022" name="Mol. Ecol. Resour.">
        <title>The genomes of chicory, endive, great burdock and yacon provide insights into Asteraceae palaeo-polyploidization history and plant inulin production.</title>
        <authorList>
            <person name="Fan W."/>
            <person name="Wang S."/>
            <person name="Wang H."/>
            <person name="Wang A."/>
            <person name="Jiang F."/>
            <person name="Liu H."/>
            <person name="Zhao H."/>
            <person name="Xu D."/>
            <person name="Zhang Y."/>
        </authorList>
    </citation>
    <scope>NUCLEOTIDE SEQUENCE [LARGE SCALE GENOMIC DNA]</scope>
    <source>
        <strain evidence="2">cv. Yunnan</strain>
    </source>
</reference>
<dbReference type="Proteomes" id="UP001056120">
    <property type="component" value="Linkage Group LG15"/>
</dbReference>
<organism evidence="1 2">
    <name type="scientific">Smallanthus sonchifolius</name>
    <dbReference type="NCBI Taxonomy" id="185202"/>
    <lineage>
        <taxon>Eukaryota</taxon>
        <taxon>Viridiplantae</taxon>
        <taxon>Streptophyta</taxon>
        <taxon>Embryophyta</taxon>
        <taxon>Tracheophyta</taxon>
        <taxon>Spermatophyta</taxon>
        <taxon>Magnoliopsida</taxon>
        <taxon>eudicotyledons</taxon>
        <taxon>Gunneridae</taxon>
        <taxon>Pentapetalae</taxon>
        <taxon>asterids</taxon>
        <taxon>campanulids</taxon>
        <taxon>Asterales</taxon>
        <taxon>Asteraceae</taxon>
        <taxon>Asteroideae</taxon>
        <taxon>Heliantheae alliance</taxon>
        <taxon>Millerieae</taxon>
        <taxon>Smallanthus</taxon>
    </lineage>
</organism>
<dbReference type="EMBL" id="CM042032">
    <property type="protein sequence ID" value="KAI3776157.1"/>
    <property type="molecule type" value="Genomic_DNA"/>
</dbReference>
<evidence type="ECO:0000313" key="2">
    <source>
        <dbReference type="Proteomes" id="UP001056120"/>
    </source>
</evidence>
<gene>
    <name evidence="1" type="ORF">L1987_45925</name>
</gene>
<proteinExistence type="predicted"/>
<reference evidence="1 2" key="2">
    <citation type="journal article" date="2022" name="Mol. Ecol. Resour.">
        <title>The genomes of chicory, endive, great burdock and yacon provide insights into Asteraceae paleo-polyploidization history and plant inulin production.</title>
        <authorList>
            <person name="Fan W."/>
            <person name="Wang S."/>
            <person name="Wang H."/>
            <person name="Wang A."/>
            <person name="Jiang F."/>
            <person name="Liu H."/>
            <person name="Zhao H."/>
            <person name="Xu D."/>
            <person name="Zhang Y."/>
        </authorList>
    </citation>
    <scope>NUCLEOTIDE SEQUENCE [LARGE SCALE GENOMIC DNA]</scope>
    <source>
        <strain evidence="2">cv. Yunnan</strain>
        <tissue evidence="1">Leaves</tissue>
    </source>
</reference>
<sequence>MDRLRHLSVQGAKSFIQGPELSSEFPYVRDHYFLESLKEKKRARRPQLETGRLSLFHEDVIFKIGFLVVNQSERLASRLLVTTQTEQLTLLCWGGNPIDVSQEGSDEVGDCRLRVKSAAQLKTMKQVYGSSKLELAQLRLLEVDNRVVVPAKSASVAYNVNPVADQFQRAFQTSTFCNRLYSFFNKRWFFDQLFNDFLVRSFLRFGYEVSFEALDKGAIEILDPYGISYTFRRLAERISQHQSGFVVRRVRYDPWPPAWILGEAVSGDSPAESRMRGDPHVRQVKNHNRTGGACQDGLKIAGRIEIRSFVRNKVPIGRTCGWIESYALKFFKSGFMDKPSAKRRRNAISEVSWLFRASAKRARSDPSWKERVEVAKSGIGCTNSTYRRPSRCLWGRIDRLISSRDRRSTLANATREEAAKIPSLTNAPA</sequence>
<keyword evidence="2" id="KW-1185">Reference proteome</keyword>
<accession>A0ACB9G015</accession>
<protein>
    <submittedName>
        <fullName evidence="1">Uncharacterized protein</fullName>
    </submittedName>
</protein>
<name>A0ACB9G015_9ASTR</name>
<evidence type="ECO:0000313" key="1">
    <source>
        <dbReference type="EMBL" id="KAI3776157.1"/>
    </source>
</evidence>
<comment type="caution">
    <text evidence="1">The sequence shown here is derived from an EMBL/GenBank/DDBJ whole genome shotgun (WGS) entry which is preliminary data.</text>
</comment>